<evidence type="ECO:0000313" key="4">
    <source>
        <dbReference type="Proteomes" id="UP001205080"/>
    </source>
</evidence>
<dbReference type="Pfam" id="PF11239">
    <property type="entry name" value="DUF3040"/>
    <property type="match status" value="1"/>
</dbReference>
<dbReference type="InterPro" id="IPR021401">
    <property type="entry name" value="DUF3040"/>
</dbReference>
<accession>A0ABD4TNP0</accession>
<feature type="transmembrane region" description="Helical" evidence="2">
    <location>
        <begin position="49"/>
        <end position="67"/>
    </location>
</feature>
<comment type="caution">
    <text evidence="3">The sequence shown here is derived from an EMBL/GenBank/DDBJ whole genome shotgun (WGS) entry which is preliminary data.</text>
</comment>
<gene>
    <name evidence="3" type="ORF">KBX22_01905</name>
</gene>
<evidence type="ECO:0000313" key="3">
    <source>
        <dbReference type="EMBL" id="MCQ4613502.1"/>
    </source>
</evidence>
<reference evidence="3 4" key="1">
    <citation type="submission" date="2021-04" db="EMBL/GenBank/DDBJ databases">
        <title>Corynebacterium genitalium sp. nov. and Corynebacterium genitalium sp. nov., two new species of the genus Corynebacterium.</title>
        <authorList>
            <person name="Jaen-Luchoro D."/>
            <person name="Pinyeiro-Iglesias B."/>
            <person name="Al-Shaer S."/>
            <person name="Karlsson R."/>
            <person name="Gonzales-Siles L."/>
            <person name="Cardew S."/>
            <person name="Jensie-Markopolous S."/>
            <person name="Ohlen M."/>
            <person name="Inganas E."/>
            <person name="Moore E.R.B."/>
        </authorList>
    </citation>
    <scope>NUCLEOTIDE SEQUENCE [LARGE SCALE GENOMIC DNA]</scope>
    <source>
        <strain evidence="3 4">CCUG 55013</strain>
    </source>
</reference>
<dbReference type="Proteomes" id="UP001205080">
    <property type="component" value="Unassembled WGS sequence"/>
</dbReference>
<dbReference type="EMBL" id="JAGPYW010000001">
    <property type="protein sequence ID" value="MCQ4613502.1"/>
    <property type="molecule type" value="Genomic_DNA"/>
</dbReference>
<feature type="region of interest" description="Disordered" evidence="1">
    <location>
        <begin position="97"/>
        <end position="131"/>
    </location>
</feature>
<dbReference type="RefSeq" id="WP_070478970.1">
    <property type="nucleotide sequence ID" value="NZ_CP185859.1"/>
</dbReference>
<feature type="compositionally biased region" description="Basic and acidic residues" evidence="1">
    <location>
        <begin position="122"/>
        <end position="131"/>
    </location>
</feature>
<protein>
    <submittedName>
        <fullName evidence="3">DUF3040 domain-containing protein</fullName>
    </submittedName>
</protein>
<keyword evidence="2" id="KW-0812">Transmembrane</keyword>
<evidence type="ECO:0000256" key="1">
    <source>
        <dbReference type="SAM" id="MobiDB-lite"/>
    </source>
</evidence>
<proteinExistence type="predicted"/>
<evidence type="ECO:0000256" key="2">
    <source>
        <dbReference type="SAM" id="Phobius"/>
    </source>
</evidence>
<sequence length="131" mass="14162">MSLSEQEQQALRAIEQSLMADDPSFVQSVGRNADYAAPSSTGRITMRSVALMVLGVVLLLGGVALASLSIWTVIISVIGFGVMMAGGIMALRTPAHGPSVSQLRNVSRNQQKSPRVSSMEQNFKRRFEDRP</sequence>
<keyword evidence="2" id="KW-1133">Transmembrane helix</keyword>
<dbReference type="AlphaFoldDB" id="A0ABD4TNP0"/>
<organism evidence="3 4">
    <name type="scientific">Corynebacterium pseudogenitalium</name>
    <dbReference type="NCBI Taxonomy" id="38303"/>
    <lineage>
        <taxon>Bacteria</taxon>
        <taxon>Bacillati</taxon>
        <taxon>Actinomycetota</taxon>
        <taxon>Actinomycetes</taxon>
        <taxon>Mycobacteriales</taxon>
        <taxon>Corynebacteriaceae</taxon>
        <taxon>Corynebacterium</taxon>
    </lineage>
</organism>
<name>A0ABD4TNP0_9CORY</name>
<keyword evidence="2" id="KW-0472">Membrane</keyword>
<feature type="compositionally biased region" description="Polar residues" evidence="1">
    <location>
        <begin position="99"/>
        <end position="121"/>
    </location>
</feature>